<dbReference type="Pfam" id="PF14322">
    <property type="entry name" value="SusD-like_3"/>
    <property type="match status" value="1"/>
</dbReference>
<evidence type="ECO:0000256" key="1">
    <source>
        <dbReference type="ARBA" id="ARBA00004442"/>
    </source>
</evidence>
<keyword evidence="3" id="KW-0732">Signal</keyword>
<protein>
    <submittedName>
        <fullName evidence="8">RagB/SusD family nutrient uptake outer membrane protein</fullName>
    </submittedName>
</protein>
<dbReference type="Gene3D" id="1.25.40.390">
    <property type="match status" value="1"/>
</dbReference>
<evidence type="ECO:0000256" key="5">
    <source>
        <dbReference type="ARBA" id="ARBA00023237"/>
    </source>
</evidence>
<proteinExistence type="inferred from homology"/>
<evidence type="ECO:0000256" key="3">
    <source>
        <dbReference type="ARBA" id="ARBA00022729"/>
    </source>
</evidence>
<feature type="domain" description="SusD-like N-terminal" evidence="7">
    <location>
        <begin position="103"/>
        <end position="197"/>
    </location>
</feature>
<dbReference type="PROSITE" id="PS51257">
    <property type="entry name" value="PROKAR_LIPOPROTEIN"/>
    <property type="match status" value="1"/>
</dbReference>
<feature type="domain" description="RagB/SusD" evidence="6">
    <location>
        <begin position="332"/>
        <end position="689"/>
    </location>
</feature>
<dbReference type="SUPFAM" id="SSF48452">
    <property type="entry name" value="TPR-like"/>
    <property type="match status" value="1"/>
</dbReference>
<evidence type="ECO:0000313" key="9">
    <source>
        <dbReference type="Proteomes" id="UP000595498"/>
    </source>
</evidence>
<dbReference type="Proteomes" id="UP000595498">
    <property type="component" value="Chromosome"/>
</dbReference>
<keyword evidence="9" id="KW-1185">Reference proteome</keyword>
<dbReference type="InterPro" id="IPR011990">
    <property type="entry name" value="TPR-like_helical_dom_sf"/>
</dbReference>
<comment type="similarity">
    <text evidence="2">Belongs to the SusD family.</text>
</comment>
<evidence type="ECO:0000259" key="6">
    <source>
        <dbReference type="Pfam" id="PF07980"/>
    </source>
</evidence>
<accession>A0ABX7CTS3</accession>
<reference evidence="8 9" key="1">
    <citation type="submission" date="2021-01" db="EMBL/GenBank/DDBJ databases">
        <title>FDA dAtabase for Regulatory Grade micrObial Sequences (FDA-ARGOS): Supporting development and validation of Infectious Disease Dx tests.</title>
        <authorList>
            <person name="Sproer C."/>
            <person name="Gronow S."/>
            <person name="Severitt S."/>
            <person name="Schroder I."/>
            <person name="Tallon L."/>
            <person name="Sadzewicz L."/>
            <person name="Zhao X."/>
            <person name="Boylan J."/>
            <person name="Ott S."/>
            <person name="Bowen H."/>
            <person name="Vavikolanu K."/>
            <person name="Mehta A."/>
            <person name="Aluvathingal J."/>
            <person name="Nadendla S."/>
            <person name="Lowell S."/>
            <person name="Myers T."/>
            <person name="Yan Y."/>
            <person name="Sichtig H."/>
        </authorList>
    </citation>
    <scope>NUCLEOTIDE SEQUENCE [LARGE SCALE GENOMIC DNA]</scope>
    <source>
        <strain evidence="8 9">FDAARGOS_1141</strain>
    </source>
</reference>
<organism evidence="8 9">
    <name type="scientific">Sphingobacterium multivorum</name>
    <dbReference type="NCBI Taxonomy" id="28454"/>
    <lineage>
        <taxon>Bacteria</taxon>
        <taxon>Pseudomonadati</taxon>
        <taxon>Bacteroidota</taxon>
        <taxon>Sphingobacteriia</taxon>
        <taxon>Sphingobacteriales</taxon>
        <taxon>Sphingobacteriaceae</taxon>
        <taxon>Sphingobacterium</taxon>
    </lineage>
</organism>
<evidence type="ECO:0000256" key="4">
    <source>
        <dbReference type="ARBA" id="ARBA00023136"/>
    </source>
</evidence>
<evidence type="ECO:0000313" key="8">
    <source>
        <dbReference type="EMBL" id="QQT55501.1"/>
    </source>
</evidence>
<dbReference type="EMBL" id="CP068224">
    <property type="protein sequence ID" value="QQT55501.1"/>
    <property type="molecule type" value="Genomic_DNA"/>
</dbReference>
<keyword evidence="4" id="KW-0472">Membrane</keyword>
<dbReference type="InterPro" id="IPR012944">
    <property type="entry name" value="SusD_RagB_dom"/>
</dbReference>
<sequence length="697" mass="78629">MFNTMKIFNKALICLAIATTTLSTSCKKYLDVSSELADNLTIEGVFENAAYTRRWHGNIFNCIIEYSKNSSSADRMSNPWSAISGEIVANFARNLMVSGYTAGNAGYHRWATQYMQIRQALIFIQRAHAISGSGNNALPQAEVDRMKDEARFFVAYSYFTLLELYGPVPLITDLADPEDQNLDYARAPMDDVINYIDGLLAELINTGNLPATIKSNVSANQYDTGSMVRPTLVAARALRAKLWVYASSKLFNGGFTESLAIVNPDGSRLFPDYNPQKIQTAKQRLEEFLDYAHGLGHKLHIEYYPADPANPGVQEINPNESIYQLFQKYNDEIIWATGYNDYSNPNNQERRSNPVDLYASPTNFANVGISQESVDAFFMSNGKTIYDAGSNYKENGFTTVNNPTHVNNHADQNIFNMYANREPRFYATVGYNGKSWHIHANEHNNPNGIYYQWYGRGKPSGIAGGENWPRAGYLLYKFKNRRIAQGISSINVAGAPGTPFTVYTSWARPSILFRLADFYLYYAEVLNEINPNDPKIIEYIDKVRQRAGIPGYAEMEASGIKTGVIGNKAGQFKAIVQERHVELLGEGQRWFDMRRWMICDPVSANQPDKGGVDGDMTRMTGMNMNGFDNVQQTYGQNTTTVKPLGDPDSFYKRTSIENRRWVKEYYWYPVPQDEINKSKGRLLVQNPLWPVVIGATQ</sequence>
<dbReference type="InterPro" id="IPR033985">
    <property type="entry name" value="SusD-like_N"/>
</dbReference>
<evidence type="ECO:0000256" key="2">
    <source>
        <dbReference type="ARBA" id="ARBA00006275"/>
    </source>
</evidence>
<gene>
    <name evidence="8" type="ORF">I6I98_09685</name>
</gene>
<comment type="subcellular location">
    <subcellularLocation>
        <location evidence="1">Cell outer membrane</location>
    </subcellularLocation>
</comment>
<dbReference type="Pfam" id="PF07980">
    <property type="entry name" value="SusD_RagB"/>
    <property type="match status" value="1"/>
</dbReference>
<keyword evidence="5" id="KW-0998">Cell outer membrane</keyword>
<name>A0ABX7CTS3_SPHMU</name>
<evidence type="ECO:0000259" key="7">
    <source>
        <dbReference type="Pfam" id="PF14322"/>
    </source>
</evidence>